<evidence type="ECO:0000313" key="14">
    <source>
        <dbReference type="EMBL" id="OQW89044.1"/>
    </source>
</evidence>
<comment type="subcellular location">
    <subcellularLocation>
        <location evidence="1">Cell inner membrane</location>
        <topology evidence="1">Peripheral membrane protein</topology>
        <orientation evidence="1">Cytoplasmic side</orientation>
    </subcellularLocation>
</comment>
<proteinExistence type="inferred from homology"/>
<comment type="pathway">
    <text evidence="2">Bacterial outer membrane biogenesis; LPS core biosynthesis.</text>
</comment>
<keyword evidence="5" id="KW-0328">Glycosyltransferase</keyword>
<name>A0A1W9KXQ3_9BURK</name>
<dbReference type="Proteomes" id="UP000192505">
    <property type="component" value="Unassembled WGS sequence"/>
</dbReference>
<dbReference type="GO" id="GO:0008713">
    <property type="term" value="F:ADP-heptose-lipopolysaccharide heptosyltransferase activity"/>
    <property type="evidence" value="ECO:0007669"/>
    <property type="project" value="TreeGrafter"/>
</dbReference>
<comment type="similarity">
    <text evidence="9">Belongs to the glycosyltransferase 9 family.</text>
</comment>
<keyword evidence="8" id="KW-0472">Membrane</keyword>
<dbReference type="Gene3D" id="3.40.50.2000">
    <property type="entry name" value="Glycogen Phosphorylase B"/>
    <property type="match status" value="2"/>
</dbReference>
<evidence type="ECO:0000256" key="5">
    <source>
        <dbReference type="ARBA" id="ARBA00022676"/>
    </source>
</evidence>
<reference evidence="14 15" key="1">
    <citation type="submission" date="2017-01" db="EMBL/GenBank/DDBJ databases">
        <title>Novel large sulfur bacteria in the metagenomes of groundwater-fed chemosynthetic microbial mats in the Lake Huron basin.</title>
        <authorList>
            <person name="Sharrar A.M."/>
            <person name="Flood B.E."/>
            <person name="Bailey J.V."/>
            <person name="Jones D.S."/>
            <person name="Biddanda B."/>
            <person name="Ruberg S.A."/>
            <person name="Marcus D.N."/>
            <person name="Dick G.J."/>
        </authorList>
    </citation>
    <scope>NUCLEOTIDE SEQUENCE [LARGE SCALE GENOMIC DNA]</scope>
    <source>
        <strain evidence="14">A7</strain>
    </source>
</reference>
<evidence type="ECO:0000313" key="15">
    <source>
        <dbReference type="Proteomes" id="UP000192505"/>
    </source>
</evidence>
<evidence type="ECO:0000256" key="13">
    <source>
        <dbReference type="ARBA" id="ARBA00049201"/>
    </source>
</evidence>
<dbReference type="CDD" id="cd03789">
    <property type="entry name" value="GT9_LPS_heptosyltransferase"/>
    <property type="match status" value="1"/>
</dbReference>
<comment type="catalytic activity">
    <reaction evidence="13">
        <text>an alpha-Kdo-(2-&gt;4)-alpha-Kdo-(2-&gt;6)-lipid A + ADP-L-glycero-beta-D-manno-heptose = an L-alpha-D-Hep-(1-&gt;5)-[alpha-Kdo-(2-&gt;4)]-alpha-Kdo-(2-&gt;6)-lipid A + ADP + H(+)</text>
        <dbReference type="Rhea" id="RHEA:74067"/>
        <dbReference type="ChEBI" id="CHEBI:15378"/>
        <dbReference type="ChEBI" id="CHEBI:61506"/>
        <dbReference type="ChEBI" id="CHEBI:176431"/>
        <dbReference type="ChEBI" id="CHEBI:193068"/>
        <dbReference type="ChEBI" id="CHEBI:456216"/>
        <dbReference type="EC" id="2.4.99.23"/>
    </reaction>
</comment>
<evidence type="ECO:0000256" key="2">
    <source>
        <dbReference type="ARBA" id="ARBA00004713"/>
    </source>
</evidence>
<evidence type="ECO:0000256" key="8">
    <source>
        <dbReference type="ARBA" id="ARBA00023136"/>
    </source>
</evidence>
<comment type="caution">
    <text evidence="14">The sequence shown here is derived from an EMBL/GenBank/DDBJ whole genome shotgun (WGS) entry which is preliminary data.</text>
</comment>
<evidence type="ECO:0000256" key="9">
    <source>
        <dbReference type="ARBA" id="ARBA00043995"/>
    </source>
</evidence>
<protein>
    <recommendedName>
        <fullName evidence="11">Lipopolysaccharide heptosyltransferase 1</fullName>
        <ecNumber evidence="10">2.4.99.23</ecNumber>
    </recommendedName>
    <alternativeName>
        <fullName evidence="12">ADP-heptose:lipopolysaccharide heptosyltransferase I</fullName>
    </alternativeName>
</protein>
<dbReference type="PANTHER" id="PTHR30160:SF19">
    <property type="entry name" value="LIPOPOLYSACCHARIDE HEPTOSYLTRANSFERASE 1"/>
    <property type="match status" value="1"/>
</dbReference>
<dbReference type="EMBL" id="MTEI01000002">
    <property type="protein sequence ID" value="OQW89044.1"/>
    <property type="molecule type" value="Genomic_DNA"/>
</dbReference>
<dbReference type="EC" id="2.4.99.23" evidence="10"/>
<dbReference type="InterPro" id="IPR002201">
    <property type="entry name" value="Glyco_trans_9"/>
</dbReference>
<dbReference type="PANTHER" id="PTHR30160">
    <property type="entry name" value="TETRAACYLDISACCHARIDE 4'-KINASE-RELATED"/>
    <property type="match status" value="1"/>
</dbReference>
<dbReference type="GO" id="GO:0009244">
    <property type="term" value="P:lipopolysaccharide core region biosynthetic process"/>
    <property type="evidence" value="ECO:0007669"/>
    <property type="project" value="InterPro"/>
</dbReference>
<evidence type="ECO:0000256" key="11">
    <source>
        <dbReference type="ARBA" id="ARBA00044190"/>
    </source>
</evidence>
<sequence length="360" mass="39156">MRILIVKLSSLGDVVHAMAAVQDIRQARPDAQIDWVVERAFAPLVLRCKGVHRVIPCELRRWRKAMFSPETRQAWQLFKTDLQQDDYDAVIDLQGLAKSALVSRLARLTQRGKRYGLANQTEGSSFEAPARWVADVAITLPARSHAVTRSRQLCAQALGYTLPFYMSFGLLAVMDKGLPATKKLAFRTGLQGIVALVHGTSRADKEWPLAHWRELGARLNAAGYMVALPHGSAAEEAMCNAIAQDLPHAQVWPRLALDALTDTLANCDGVIGVDSGLSHIAVALDLAHVQIYNFDTAWRTGPLAEQQASAGGPPPRQVSLFAEPTPSVDSVWQAWEAVATAAAQARISTPTFRASGLASL</sequence>
<evidence type="ECO:0000256" key="3">
    <source>
        <dbReference type="ARBA" id="ARBA00022475"/>
    </source>
</evidence>
<dbReference type="GO" id="GO:0005886">
    <property type="term" value="C:plasma membrane"/>
    <property type="evidence" value="ECO:0007669"/>
    <property type="project" value="UniProtKB-SubCell"/>
</dbReference>
<evidence type="ECO:0000256" key="4">
    <source>
        <dbReference type="ARBA" id="ARBA00022519"/>
    </source>
</evidence>
<keyword evidence="6 14" id="KW-0808">Transferase</keyword>
<gene>
    <name evidence="14" type="ORF">BWK72_03455</name>
</gene>
<evidence type="ECO:0000256" key="6">
    <source>
        <dbReference type="ARBA" id="ARBA00022679"/>
    </source>
</evidence>
<evidence type="ECO:0000256" key="12">
    <source>
        <dbReference type="ARBA" id="ARBA00044330"/>
    </source>
</evidence>
<dbReference type="Pfam" id="PF01075">
    <property type="entry name" value="Glyco_transf_9"/>
    <property type="match status" value="1"/>
</dbReference>
<evidence type="ECO:0000256" key="10">
    <source>
        <dbReference type="ARBA" id="ARBA00044041"/>
    </source>
</evidence>
<dbReference type="SUPFAM" id="SSF53756">
    <property type="entry name" value="UDP-Glycosyltransferase/glycogen phosphorylase"/>
    <property type="match status" value="1"/>
</dbReference>
<dbReference type="InterPro" id="IPR011908">
    <property type="entry name" value="LipoPS_heptosylTferase-I"/>
</dbReference>
<dbReference type="InterPro" id="IPR051199">
    <property type="entry name" value="LPS_LOS_Heptosyltrfase"/>
</dbReference>
<accession>A0A1W9KXQ3</accession>
<dbReference type="AlphaFoldDB" id="A0A1W9KXQ3"/>
<dbReference type="NCBIfam" id="TIGR02193">
    <property type="entry name" value="heptsyl_trn_I"/>
    <property type="match status" value="1"/>
</dbReference>
<keyword evidence="3" id="KW-1003">Cell membrane</keyword>
<keyword evidence="4" id="KW-0997">Cell inner membrane</keyword>
<keyword evidence="7" id="KW-0448">Lipopolysaccharide biosynthesis</keyword>
<evidence type="ECO:0000256" key="1">
    <source>
        <dbReference type="ARBA" id="ARBA00004515"/>
    </source>
</evidence>
<dbReference type="GO" id="GO:0005829">
    <property type="term" value="C:cytosol"/>
    <property type="evidence" value="ECO:0007669"/>
    <property type="project" value="TreeGrafter"/>
</dbReference>
<evidence type="ECO:0000256" key="7">
    <source>
        <dbReference type="ARBA" id="ARBA00022985"/>
    </source>
</evidence>
<organism evidence="14 15">
    <name type="scientific">Rhodoferax ferrireducens</name>
    <dbReference type="NCBI Taxonomy" id="192843"/>
    <lineage>
        <taxon>Bacteria</taxon>
        <taxon>Pseudomonadati</taxon>
        <taxon>Pseudomonadota</taxon>
        <taxon>Betaproteobacteria</taxon>
        <taxon>Burkholderiales</taxon>
        <taxon>Comamonadaceae</taxon>
        <taxon>Rhodoferax</taxon>
    </lineage>
</organism>